<dbReference type="SMART" id="SM01110">
    <property type="entry name" value="Cutinase"/>
    <property type="match status" value="1"/>
</dbReference>
<name>A0A0U5GH79_ASPCI</name>
<feature type="active site" description="Nucleophile" evidence="8">
    <location>
        <position position="126"/>
    </location>
</feature>
<accession>A0A0U5GH79</accession>
<dbReference type="OMA" id="ILVGPPF"/>
<dbReference type="PANTHER" id="PTHR48250:SF2">
    <property type="entry name" value="CUTINASE"/>
    <property type="match status" value="1"/>
</dbReference>
<feature type="signal peptide" evidence="10">
    <location>
        <begin position="1"/>
        <end position="15"/>
    </location>
</feature>
<dbReference type="Proteomes" id="UP000054771">
    <property type="component" value="Unassembled WGS sequence"/>
</dbReference>
<evidence type="ECO:0000256" key="10">
    <source>
        <dbReference type="SAM" id="SignalP"/>
    </source>
</evidence>
<evidence type="ECO:0000256" key="3">
    <source>
        <dbReference type="ARBA" id="ARBA00022487"/>
    </source>
</evidence>
<sequence>MKLLTTVSLFACALSVPTPIDLVSRWIPDAITANDIVDKAPCRPVTFIFARGTGDVGNMGVGIGPKLAVELEALLPGRIAVQGVNYPAWGLGNLLFGNSGGPEMAAHATQALTQCPKTKILLGGFSQGGMVVHVAASKLGPGKVAAAVTFGDPLHADLVPNISNFRTYCAQGDIICGSQPFVLTAHGSYPNNAAEAAQFLVGGL</sequence>
<evidence type="ECO:0000256" key="2">
    <source>
        <dbReference type="ARBA" id="ARBA00013095"/>
    </source>
</evidence>
<evidence type="ECO:0000313" key="12">
    <source>
        <dbReference type="Proteomes" id="UP000054771"/>
    </source>
</evidence>
<proteinExistence type="inferred from homology"/>
<reference evidence="12" key="1">
    <citation type="journal article" date="2016" name="Genome Announc.">
        <title>Draft genome sequences of fungus Aspergillus calidoustus.</title>
        <authorList>
            <person name="Horn F."/>
            <person name="Linde J."/>
            <person name="Mattern D.J."/>
            <person name="Walther G."/>
            <person name="Guthke R."/>
            <person name="Scherlach K."/>
            <person name="Martin K."/>
            <person name="Brakhage A.A."/>
            <person name="Petzke L."/>
            <person name="Valiante V."/>
        </authorList>
    </citation>
    <scope>NUCLEOTIDE SEQUENCE [LARGE SCALE GENOMIC DNA]</scope>
    <source>
        <strain evidence="12">SF006504</strain>
    </source>
</reference>
<feature type="chain" id="PRO_5012972301" description="cutinase" evidence="10">
    <location>
        <begin position="16"/>
        <end position="204"/>
    </location>
</feature>
<evidence type="ECO:0000256" key="8">
    <source>
        <dbReference type="PIRSR" id="PIRSR611150-1"/>
    </source>
</evidence>
<dbReference type="Pfam" id="PF01083">
    <property type="entry name" value="Cutinase"/>
    <property type="match status" value="1"/>
</dbReference>
<comment type="catalytic activity">
    <reaction evidence="7">
        <text>cutin + H2O = cutin monomers.</text>
        <dbReference type="EC" id="3.1.1.74"/>
    </reaction>
</comment>
<dbReference type="InterPro" id="IPR000675">
    <property type="entry name" value="Cutinase/axe"/>
</dbReference>
<dbReference type="Gene3D" id="3.40.50.1820">
    <property type="entry name" value="alpha/beta hydrolase"/>
    <property type="match status" value="1"/>
</dbReference>
<keyword evidence="3" id="KW-0719">Serine esterase</keyword>
<keyword evidence="4 10" id="KW-0732">Signal</keyword>
<dbReference type="GO" id="GO:0050525">
    <property type="term" value="F:cutinase activity"/>
    <property type="evidence" value="ECO:0007669"/>
    <property type="project" value="UniProtKB-EC"/>
</dbReference>
<keyword evidence="6 9" id="KW-1015">Disulfide bond</keyword>
<dbReference type="SUPFAM" id="SSF53474">
    <property type="entry name" value="alpha/beta-Hydrolases"/>
    <property type="match status" value="1"/>
</dbReference>
<keyword evidence="5" id="KW-0378">Hydrolase</keyword>
<gene>
    <name evidence="11" type="ORF">ASPCAL14489</name>
</gene>
<protein>
    <recommendedName>
        <fullName evidence="2">cutinase</fullName>
        <ecNumber evidence="2">3.1.1.74</ecNumber>
    </recommendedName>
</protein>
<dbReference type="EMBL" id="CDMC01000025">
    <property type="protein sequence ID" value="CEL11387.1"/>
    <property type="molecule type" value="Genomic_DNA"/>
</dbReference>
<feature type="disulfide bond" evidence="9">
    <location>
        <begin position="169"/>
        <end position="176"/>
    </location>
</feature>
<dbReference type="InterPro" id="IPR011150">
    <property type="entry name" value="Cutinase_monf"/>
</dbReference>
<evidence type="ECO:0000256" key="1">
    <source>
        <dbReference type="ARBA" id="ARBA00007534"/>
    </source>
</evidence>
<evidence type="ECO:0000256" key="5">
    <source>
        <dbReference type="ARBA" id="ARBA00022801"/>
    </source>
</evidence>
<feature type="disulfide bond" evidence="9">
    <location>
        <begin position="42"/>
        <end position="115"/>
    </location>
</feature>
<evidence type="ECO:0000256" key="9">
    <source>
        <dbReference type="PIRSR" id="PIRSR611150-2"/>
    </source>
</evidence>
<evidence type="ECO:0000256" key="7">
    <source>
        <dbReference type="ARBA" id="ARBA00034045"/>
    </source>
</evidence>
<evidence type="ECO:0000256" key="4">
    <source>
        <dbReference type="ARBA" id="ARBA00022729"/>
    </source>
</evidence>
<organism evidence="11 12">
    <name type="scientific">Aspergillus calidoustus</name>
    <dbReference type="NCBI Taxonomy" id="454130"/>
    <lineage>
        <taxon>Eukaryota</taxon>
        <taxon>Fungi</taxon>
        <taxon>Dikarya</taxon>
        <taxon>Ascomycota</taxon>
        <taxon>Pezizomycotina</taxon>
        <taxon>Eurotiomycetes</taxon>
        <taxon>Eurotiomycetidae</taxon>
        <taxon>Eurotiales</taxon>
        <taxon>Aspergillaceae</taxon>
        <taxon>Aspergillus</taxon>
        <taxon>Aspergillus subgen. Nidulantes</taxon>
    </lineage>
</organism>
<keyword evidence="12" id="KW-1185">Reference proteome</keyword>
<dbReference type="STRING" id="454130.A0A0U5GH79"/>
<evidence type="ECO:0000313" key="11">
    <source>
        <dbReference type="EMBL" id="CEL11387.1"/>
    </source>
</evidence>
<dbReference type="InterPro" id="IPR029058">
    <property type="entry name" value="AB_hydrolase_fold"/>
</dbReference>
<dbReference type="OrthoDB" id="3225429at2759"/>
<evidence type="ECO:0000256" key="6">
    <source>
        <dbReference type="ARBA" id="ARBA00023157"/>
    </source>
</evidence>
<dbReference type="PANTHER" id="PTHR48250">
    <property type="entry name" value="CUTINASE 2-RELATED"/>
    <property type="match status" value="1"/>
</dbReference>
<dbReference type="AlphaFoldDB" id="A0A0U5GH79"/>
<comment type="similarity">
    <text evidence="1">Belongs to the cutinase family.</text>
</comment>
<dbReference type="GO" id="GO:0005576">
    <property type="term" value="C:extracellular region"/>
    <property type="evidence" value="ECO:0007669"/>
    <property type="project" value="InterPro"/>
</dbReference>
<dbReference type="GO" id="GO:0016052">
    <property type="term" value="P:carbohydrate catabolic process"/>
    <property type="evidence" value="ECO:0007669"/>
    <property type="project" value="TreeGrafter"/>
</dbReference>
<feature type="active site" description="Proton donor/acceptor" evidence="8">
    <location>
        <position position="186"/>
    </location>
</feature>
<dbReference type="EC" id="3.1.1.74" evidence="2"/>
<feature type="active site" evidence="8">
    <location>
        <position position="173"/>
    </location>
</feature>